<reference evidence="2" key="1">
    <citation type="journal article" date="2021" name="Proc. Natl. Acad. Sci. U.S.A.">
        <title>A Catalog of Tens of Thousands of Viruses from Human Metagenomes Reveals Hidden Associations with Chronic Diseases.</title>
        <authorList>
            <person name="Tisza M.J."/>
            <person name="Buck C.B."/>
        </authorList>
    </citation>
    <scope>NUCLEOTIDE SEQUENCE</scope>
    <source>
        <strain evidence="2">CtOkv13</strain>
    </source>
</reference>
<keyword evidence="2" id="KW-0176">Collagen</keyword>
<dbReference type="EMBL" id="BK014805">
    <property type="protein sequence ID" value="DAD76598.1"/>
    <property type="molecule type" value="Genomic_DNA"/>
</dbReference>
<evidence type="ECO:0000313" key="2">
    <source>
        <dbReference type="EMBL" id="DAD76598.1"/>
    </source>
</evidence>
<feature type="region of interest" description="Disordered" evidence="1">
    <location>
        <begin position="60"/>
        <end position="125"/>
    </location>
</feature>
<protein>
    <submittedName>
        <fullName evidence="2">Collagen alpha 1(VIII) chain protein</fullName>
    </submittedName>
</protein>
<dbReference type="Gene3D" id="1.20.5.320">
    <property type="entry name" value="6-Phosphogluconate Dehydrogenase, domain 3"/>
    <property type="match status" value="1"/>
</dbReference>
<accession>A0A8S5M333</accession>
<dbReference type="Pfam" id="PF01391">
    <property type="entry name" value="Collagen"/>
    <property type="match status" value="1"/>
</dbReference>
<evidence type="ECO:0000256" key="1">
    <source>
        <dbReference type="SAM" id="MobiDB-lite"/>
    </source>
</evidence>
<feature type="compositionally biased region" description="Low complexity" evidence="1">
    <location>
        <begin position="77"/>
        <end position="94"/>
    </location>
</feature>
<sequence>MELINGNLYVSGIKMSKDGHTHDGYIKNVTAAAGSDINTVGTPSVTVTNSGTTSTLTFHQLKGATGSQGPKGDKGDTGATGATGATGPKGNTGPQGPKGNDGTSVHVSSITYQKGSSNTTKPTGT</sequence>
<name>A0A8S5M333_9CAUD</name>
<dbReference type="InterPro" id="IPR008160">
    <property type="entry name" value="Collagen"/>
</dbReference>
<feature type="compositionally biased region" description="Polar residues" evidence="1">
    <location>
        <begin position="101"/>
        <end position="125"/>
    </location>
</feature>
<proteinExistence type="predicted"/>
<organism evidence="2">
    <name type="scientific">Siphoviridae sp. ctOkv13</name>
    <dbReference type="NCBI Taxonomy" id="2826314"/>
    <lineage>
        <taxon>Viruses</taxon>
        <taxon>Duplodnaviria</taxon>
        <taxon>Heunggongvirae</taxon>
        <taxon>Uroviricota</taxon>
        <taxon>Caudoviricetes</taxon>
    </lineage>
</organism>